<evidence type="ECO:0000259" key="3">
    <source>
        <dbReference type="Pfam" id="PF13400"/>
    </source>
</evidence>
<keyword evidence="2" id="KW-0472">Membrane</keyword>
<protein>
    <recommendedName>
        <fullName evidence="3">Putative Flp pilus-assembly TadG-like N-terminal domain-containing protein</fullName>
    </recommendedName>
</protein>
<comment type="caution">
    <text evidence="4">The sequence shown here is derived from an EMBL/GenBank/DDBJ whole genome shotgun (WGS) entry which is preliminary data.</text>
</comment>
<dbReference type="Proteomes" id="UP000323646">
    <property type="component" value="Unassembled WGS sequence"/>
</dbReference>
<evidence type="ECO:0000256" key="2">
    <source>
        <dbReference type="SAM" id="Phobius"/>
    </source>
</evidence>
<evidence type="ECO:0000313" key="5">
    <source>
        <dbReference type="Proteomes" id="UP000323646"/>
    </source>
</evidence>
<name>A0A5D6VWM3_9FIRM</name>
<feature type="compositionally biased region" description="Polar residues" evidence="1">
    <location>
        <begin position="309"/>
        <end position="327"/>
    </location>
</feature>
<evidence type="ECO:0000256" key="1">
    <source>
        <dbReference type="SAM" id="MobiDB-lite"/>
    </source>
</evidence>
<evidence type="ECO:0000313" key="4">
    <source>
        <dbReference type="EMBL" id="TYZ20491.1"/>
    </source>
</evidence>
<keyword evidence="2" id="KW-0812">Transmembrane</keyword>
<dbReference type="InterPro" id="IPR028087">
    <property type="entry name" value="Tad_N"/>
</dbReference>
<gene>
    <name evidence="4" type="ORF">FZ040_11775</name>
</gene>
<organism evidence="4 5">
    <name type="scientific">Selenomonas ruminis</name>
    <dbReference type="NCBI Taxonomy" id="2593411"/>
    <lineage>
        <taxon>Bacteria</taxon>
        <taxon>Bacillati</taxon>
        <taxon>Bacillota</taxon>
        <taxon>Negativicutes</taxon>
        <taxon>Selenomonadales</taxon>
        <taxon>Selenomonadaceae</taxon>
        <taxon>Selenomonas</taxon>
    </lineage>
</organism>
<dbReference type="AlphaFoldDB" id="A0A5D6VWM3"/>
<reference evidence="4 5" key="1">
    <citation type="submission" date="2019-08" db="EMBL/GenBank/DDBJ databases">
        <title>Selenomonas sp. mPRGC5 and Selenomonas sp. mPRGC8 isolated from ruminal fluid of dairy goat (Capra hircus).</title>
        <authorList>
            <person name="Poothong S."/>
            <person name="Nuengjamnong C."/>
            <person name="Tanasupawat S."/>
        </authorList>
    </citation>
    <scope>NUCLEOTIDE SEQUENCE [LARGE SCALE GENOMIC DNA]</scope>
    <source>
        <strain evidence="5">mPRGC5</strain>
    </source>
</reference>
<feature type="transmembrane region" description="Helical" evidence="2">
    <location>
        <begin position="7"/>
        <end position="27"/>
    </location>
</feature>
<dbReference type="Pfam" id="PF13400">
    <property type="entry name" value="Tad"/>
    <property type="match status" value="1"/>
</dbReference>
<sequence length="327" mass="36980">MIEKERVLSLPQCGHLYLLFSILFLIIKNQQGAMLLLTALTLPLLLGLTSVAVDCGSLYLEKSRLQNAADAASNTYKHMRLVPDEQAYLFDQNMQDHINRLRARRSIYIPDQSLDGNLSKTNHGQIPRQVSQFDPEIDLSQWDGQIVELRYYSNKFKLTRPLSHLTYVIVDGGDSIVFDVSNDYTNNNLVLIYSPTDTEYSTTDAETYNSDGKDGNRADPVYKTKKAKISHLAKSSIKFINSDPSGQSHTFSGAIYAPFGEVDFAMLRSFRIKPTKGKPGSLQRFLKSERSHGFILCREIRSRRWYSTPPATKNSSASRRSFPTHSP</sequence>
<proteinExistence type="predicted"/>
<dbReference type="EMBL" id="VTOY01000014">
    <property type="protein sequence ID" value="TYZ20491.1"/>
    <property type="molecule type" value="Genomic_DNA"/>
</dbReference>
<accession>A0A5D6VWM3</accession>
<feature type="region of interest" description="Disordered" evidence="1">
    <location>
        <begin position="307"/>
        <end position="327"/>
    </location>
</feature>
<keyword evidence="2" id="KW-1133">Transmembrane helix</keyword>
<keyword evidence="5" id="KW-1185">Reference proteome</keyword>
<feature type="domain" description="Putative Flp pilus-assembly TadG-like N-terminal" evidence="3">
    <location>
        <begin position="32"/>
        <end position="73"/>
    </location>
</feature>